<accession>A0A7S4BLY1</accession>
<feature type="transmembrane region" description="Helical" evidence="2">
    <location>
        <begin position="146"/>
        <end position="167"/>
    </location>
</feature>
<evidence type="ECO:0000256" key="2">
    <source>
        <dbReference type="SAM" id="Phobius"/>
    </source>
</evidence>
<evidence type="ECO:0000313" key="3">
    <source>
        <dbReference type="EMBL" id="CAE0770147.1"/>
    </source>
</evidence>
<protein>
    <submittedName>
        <fullName evidence="3">Uncharacterized protein</fullName>
    </submittedName>
</protein>
<name>A0A7S4BLY1_CHRCT</name>
<organism evidence="3">
    <name type="scientific">Chrysotila carterae</name>
    <name type="common">Marine alga</name>
    <name type="synonym">Syracosphaera carterae</name>
    <dbReference type="NCBI Taxonomy" id="13221"/>
    <lineage>
        <taxon>Eukaryota</taxon>
        <taxon>Haptista</taxon>
        <taxon>Haptophyta</taxon>
        <taxon>Prymnesiophyceae</taxon>
        <taxon>Isochrysidales</taxon>
        <taxon>Isochrysidaceae</taxon>
        <taxon>Chrysotila</taxon>
    </lineage>
</organism>
<dbReference type="AlphaFoldDB" id="A0A7S4BLY1"/>
<keyword evidence="2" id="KW-0472">Membrane</keyword>
<dbReference type="EMBL" id="HBIZ01035732">
    <property type="protein sequence ID" value="CAE0770147.1"/>
    <property type="molecule type" value="Transcribed_RNA"/>
</dbReference>
<reference evidence="3" key="1">
    <citation type="submission" date="2021-01" db="EMBL/GenBank/DDBJ databases">
        <authorList>
            <person name="Corre E."/>
            <person name="Pelletier E."/>
            <person name="Niang G."/>
            <person name="Scheremetjew M."/>
            <person name="Finn R."/>
            <person name="Kale V."/>
            <person name="Holt S."/>
            <person name="Cochrane G."/>
            <person name="Meng A."/>
            <person name="Brown T."/>
            <person name="Cohen L."/>
        </authorList>
    </citation>
    <scope>NUCLEOTIDE SEQUENCE</scope>
    <source>
        <strain evidence="3">CCMP645</strain>
    </source>
</reference>
<keyword evidence="2" id="KW-1133">Transmembrane helix</keyword>
<sequence>MNSMHAMCRALGLEEALKKERLASGDAADGADDDCAYQDVTQPLEVIARRLFNYKAMVESDANAELRRRRILEATFIVEFGLAFGLPDRSDRTADEMLVEFLERVREWGGNNTESAKLLLETLPPGPAHQSLRKVLTDWLEENKTWVVRGGAVLGVIGVIAASIAVAHATSDRRSPANGHGQHLSGHGRRNGGA</sequence>
<feature type="region of interest" description="Disordered" evidence="1">
    <location>
        <begin position="170"/>
        <end position="194"/>
    </location>
</feature>
<proteinExistence type="predicted"/>
<evidence type="ECO:0000256" key="1">
    <source>
        <dbReference type="SAM" id="MobiDB-lite"/>
    </source>
</evidence>
<keyword evidence="2" id="KW-0812">Transmembrane</keyword>
<gene>
    <name evidence="3" type="ORF">PCAR00345_LOCUS22759</name>
</gene>